<evidence type="ECO:0008006" key="4">
    <source>
        <dbReference type="Google" id="ProtNLM"/>
    </source>
</evidence>
<dbReference type="Proteomes" id="UP001224139">
    <property type="component" value="Unassembled WGS sequence"/>
</dbReference>
<reference evidence="2 3" key="1">
    <citation type="submission" date="2023-06" db="EMBL/GenBank/DDBJ databases">
        <title>Comparative genomics of Bacillaceae isolates and their secondary metabolite potential.</title>
        <authorList>
            <person name="Song L."/>
            <person name="Nielsen L.J."/>
            <person name="Mohite O."/>
            <person name="Xu X."/>
            <person name="Weber T."/>
            <person name="Kovacs A.T."/>
        </authorList>
    </citation>
    <scope>NUCLEOTIDE SEQUENCE [LARGE SCALE GENOMIC DNA]</scope>
    <source>
        <strain evidence="2 3">DX2.1</strain>
    </source>
</reference>
<name>A0ABT7R180_9BACI</name>
<dbReference type="EMBL" id="JAUCFG010000001">
    <property type="protein sequence ID" value="MDM5436682.1"/>
    <property type="molecule type" value="Genomic_DNA"/>
</dbReference>
<feature type="compositionally biased region" description="Basic residues" evidence="1">
    <location>
        <begin position="39"/>
        <end position="55"/>
    </location>
</feature>
<keyword evidence="3" id="KW-1185">Reference proteome</keyword>
<sequence>MEIKDLFDLLHDPIQGALTIILTAYANKLVEEISDRSNKRTAPKAGKRKGGSKQK</sequence>
<comment type="caution">
    <text evidence="2">The sequence shown here is derived from an EMBL/GenBank/DDBJ whole genome shotgun (WGS) entry which is preliminary data.</text>
</comment>
<protein>
    <recommendedName>
        <fullName evidence="4">Phage holin</fullName>
    </recommendedName>
</protein>
<evidence type="ECO:0000313" key="3">
    <source>
        <dbReference type="Proteomes" id="UP001224139"/>
    </source>
</evidence>
<dbReference type="RefSeq" id="WP_289357782.1">
    <property type="nucleotide sequence ID" value="NZ_JAUCFG010000001.1"/>
</dbReference>
<feature type="region of interest" description="Disordered" evidence="1">
    <location>
        <begin position="33"/>
        <end position="55"/>
    </location>
</feature>
<evidence type="ECO:0000256" key="1">
    <source>
        <dbReference type="SAM" id="MobiDB-lite"/>
    </source>
</evidence>
<proteinExistence type="predicted"/>
<gene>
    <name evidence="2" type="ORF">QUG02_00265</name>
</gene>
<accession>A0ABT7R180</accession>
<organism evidence="2 3">
    <name type="scientific">Bacillus hominis</name>
    <dbReference type="NCBI Taxonomy" id="2817478"/>
    <lineage>
        <taxon>Bacteria</taxon>
        <taxon>Bacillati</taxon>
        <taxon>Bacillota</taxon>
        <taxon>Bacilli</taxon>
        <taxon>Bacillales</taxon>
        <taxon>Bacillaceae</taxon>
        <taxon>Bacillus</taxon>
        <taxon>Bacillus cereus group</taxon>
    </lineage>
</organism>
<evidence type="ECO:0000313" key="2">
    <source>
        <dbReference type="EMBL" id="MDM5436682.1"/>
    </source>
</evidence>